<organism evidence="10 11">
    <name type="scientific">Lymnaea stagnalis</name>
    <name type="common">Great pond snail</name>
    <name type="synonym">Helix stagnalis</name>
    <dbReference type="NCBI Taxonomy" id="6523"/>
    <lineage>
        <taxon>Eukaryota</taxon>
        <taxon>Metazoa</taxon>
        <taxon>Spiralia</taxon>
        <taxon>Lophotrochozoa</taxon>
        <taxon>Mollusca</taxon>
        <taxon>Gastropoda</taxon>
        <taxon>Heterobranchia</taxon>
        <taxon>Euthyneura</taxon>
        <taxon>Panpulmonata</taxon>
        <taxon>Hygrophila</taxon>
        <taxon>Lymnaeoidea</taxon>
        <taxon>Lymnaeidae</taxon>
        <taxon>Lymnaea</taxon>
    </lineage>
</organism>
<dbReference type="EC" id="2.1.1.137" evidence="4"/>
<keyword evidence="11" id="KW-1185">Reference proteome</keyword>
<dbReference type="InterPro" id="IPR026669">
    <property type="entry name" value="Arsenite_MeTrfase-like"/>
</dbReference>
<evidence type="ECO:0000256" key="4">
    <source>
        <dbReference type="ARBA" id="ARBA00034521"/>
    </source>
</evidence>
<evidence type="ECO:0000256" key="5">
    <source>
        <dbReference type="ARBA" id="ARBA00034545"/>
    </source>
</evidence>
<evidence type="ECO:0000313" key="10">
    <source>
        <dbReference type="EMBL" id="CAL1529835.1"/>
    </source>
</evidence>
<dbReference type="SUPFAM" id="SSF53335">
    <property type="entry name" value="S-adenosyl-L-methionine-dependent methyltransferases"/>
    <property type="match status" value="1"/>
</dbReference>
<evidence type="ECO:0000256" key="7">
    <source>
        <dbReference type="ARBA" id="ARBA00047943"/>
    </source>
</evidence>
<dbReference type="Gene3D" id="3.40.50.150">
    <property type="entry name" value="Vaccinia Virus protein VP39"/>
    <property type="match status" value="1"/>
</dbReference>
<comment type="catalytic activity">
    <reaction evidence="8">
        <text>arsenic triglutathione + 3 [thioredoxin]-dithiol + 3 S-adenosyl-L-methionine = trimethylarsine + 3 [thioredoxin]-disulfide + 3 glutathione + 3 S-adenosyl-L-homocysteine + 3 H(+)</text>
        <dbReference type="Rhea" id="RHEA:69432"/>
        <dbReference type="Rhea" id="RHEA-COMP:10698"/>
        <dbReference type="Rhea" id="RHEA-COMP:10700"/>
        <dbReference type="ChEBI" id="CHEBI:15378"/>
        <dbReference type="ChEBI" id="CHEBI:27130"/>
        <dbReference type="ChEBI" id="CHEBI:29950"/>
        <dbReference type="ChEBI" id="CHEBI:50058"/>
        <dbReference type="ChEBI" id="CHEBI:57856"/>
        <dbReference type="ChEBI" id="CHEBI:57925"/>
        <dbReference type="ChEBI" id="CHEBI:59789"/>
        <dbReference type="ChEBI" id="CHEBI:183640"/>
        <dbReference type="EC" id="2.1.1.137"/>
    </reaction>
</comment>
<comment type="caution">
    <text evidence="10">The sequence shown here is derived from an EMBL/GenBank/DDBJ whole genome shotgun (WGS) entry which is preliminary data.</text>
</comment>
<dbReference type="CDD" id="cd02440">
    <property type="entry name" value="AdoMet_MTases"/>
    <property type="match status" value="1"/>
</dbReference>
<dbReference type="EMBL" id="CAXITT010000056">
    <property type="protein sequence ID" value="CAL1529835.1"/>
    <property type="molecule type" value="Genomic_DNA"/>
</dbReference>
<dbReference type="PANTHER" id="PTHR43675">
    <property type="entry name" value="ARSENITE METHYLTRANSFERASE"/>
    <property type="match status" value="1"/>
</dbReference>
<dbReference type="Pfam" id="PF13847">
    <property type="entry name" value="Methyltransf_31"/>
    <property type="match status" value="1"/>
</dbReference>
<dbReference type="InterPro" id="IPR029063">
    <property type="entry name" value="SAM-dependent_MTases_sf"/>
</dbReference>
<comment type="similarity">
    <text evidence="3">Belongs to the methyltransferase superfamily. Arsenite methyltransferase family.</text>
</comment>
<protein>
    <recommendedName>
        <fullName evidence="5">Arsenite methyltransferase</fullName>
        <ecNumber evidence="4">2.1.1.137</ecNumber>
    </recommendedName>
</protein>
<feature type="domain" description="Methyltransferase" evidence="9">
    <location>
        <begin position="74"/>
        <end position="225"/>
    </location>
</feature>
<evidence type="ECO:0000256" key="3">
    <source>
        <dbReference type="ARBA" id="ARBA00034487"/>
    </source>
</evidence>
<evidence type="ECO:0000256" key="8">
    <source>
        <dbReference type="ARBA" id="ARBA00048428"/>
    </source>
</evidence>
<name>A0AAV2H8K0_LYMST</name>
<dbReference type="InterPro" id="IPR025714">
    <property type="entry name" value="Methyltranfer_dom"/>
</dbReference>
<dbReference type="AlphaFoldDB" id="A0AAV2H8K0"/>
<evidence type="ECO:0000256" key="6">
    <source>
        <dbReference type="ARBA" id="ARBA00047941"/>
    </source>
</evidence>
<dbReference type="GO" id="GO:0030791">
    <property type="term" value="F:arsenite methyltransferase activity"/>
    <property type="evidence" value="ECO:0007669"/>
    <property type="project" value="UniProtKB-EC"/>
</dbReference>
<comment type="catalytic activity">
    <reaction evidence="6">
        <text>arsenic triglutathione + [thioredoxin]-dithiol + S-adenosyl-L-methionine + 2 H2O = methylarsonous acid + [thioredoxin]-disulfide + 3 glutathione + S-adenosyl-L-homocysteine + H(+)</text>
        <dbReference type="Rhea" id="RHEA:69460"/>
        <dbReference type="Rhea" id="RHEA-COMP:10698"/>
        <dbReference type="Rhea" id="RHEA-COMP:10700"/>
        <dbReference type="ChEBI" id="CHEBI:15377"/>
        <dbReference type="ChEBI" id="CHEBI:15378"/>
        <dbReference type="ChEBI" id="CHEBI:17826"/>
        <dbReference type="ChEBI" id="CHEBI:29950"/>
        <dbReference type="ChEBI" id="CHEBI:50058"/>
        <dbReference type="ChEBI" id="CHEBI:57856"/>
        <dbReference type="ChEBI" id="CHEBI:57925"/>
        <dbReference type="ChEBI" id="CHEBI:59789"/>
        <dbReference type="ChEBI" id="CHEBI:183640"/>
        <dbReference type="EC" id="2.1.1.137"/>
    </reaction>
</comment>
<evidence type="ECO:0000259" key="9">
    <source>
        <dbReference type="Pfam" id="PF13847"/>
    </source>
</evidence>
<accession>A0AAV2H8K0</accession>
<dbReference type="PANTHER" id="PTHR43675:SF8">
    <property type="entry name" value="ARSENITE METHYLTRANSFERASE"/>
    <property type="match status" value="1"/>
</dbReference>
<keyword evidence="2" id="KW-0949">S-adenosyl-L-methionine</keyword>
<evidence type="ECO:0000256" key="2">
    <source>
        <dbReference type="ARBA" id="ARBA00022691"/>
    </source>
</evidence>
<keyword evidence="1" id="KW-0808">Transferase</keyword>
<dbReference type="Proteomes" id="UP001497497">
    <property type="component" value="Unassembled WGS sequence"/>
</dbReference>
<gene>
    <name evidence="10" type="ORF">GSLYS_00003968001</name>
</gene>
<evidence type="ECO:0000313" key="11">
    <source>
        <dbReference type="Proteomes" id="UP001497497"/>
    </source>
</evidence>
<evidence type="ECO:0000256" key="1">
    <source>
        <dbReference type="ARBA" id="ARBA00022679"/>
    </source>
</evidence>
<reference evidence="10 11" key="1">
    <citation type="submission" date="2024-04" db="EMBL/GenBank/DDBJ databases">
        <authorList>
            <consortium name="Genoscope - CEA"/>
            <person name="William W."/>
        </authorList>
    </citation>
    <scope>NUCLEOTIDE SEQUENCE [LARGE SCALE GENOMIC DNA]</scope>
</reference>
<comment type="catalytic activity">
    <reaction evidence="7">
        <text>arsenic triglutathione + 2 [thioredoxin]-dithiol + 2 S-adenosyl-L-methionine + H2O = dimethylarsinous acid + 2 [thioredoxin]-disulfide + 3 glutathione + 2 S-adenosyl-L-homocysteine + 2 H(+)</text>
        <dbReference type="Rhea" id="RHEA:69464"/>
        <dbReference type="Rhea" id="RHEA-COMP:10698"/>
        <dbReference type="Rhea" id="RHEA-COMP:10700"/>
        <dbReference type="ChEBI" id="CHEBI:15377"/>
        <dbReference type="ChEBI" id="CHEBI:15378"/>
        <dbReference type="ChEBI" id="CHEBI:23808"/>
        <dbReference type="ChEBI" id="CHEBI:29950"/>
        <dbReference type="ChEBI" id="CHEBI:50058"/>
        <dbReference type="ChEBI" id="CHEBI:57856"/>
        <dbReference type="ChEBI" id="CHEBI:57925"/>
        <dbReference type="ChEBI" id="CHEBI:59789"/>
        <dbReference type="ChEBI" id="CHEBI:183640"/>
        <dbReference type="EC" id="2.1.1.137"/>
    </reaction>
</comment>
<sequence length="354" mass="39334">MTDAAAPPQLQTEEAVKNYYGKKLNKATDLKTNACTSQPCKFPKFIRDAMSQVHEEVTSKYYGCGPVFPPAVTGATVLDLGSGSGQDCYVLSKLVGADGSVVGLDMTDEQLAVANKYIDYHTKLYGYSSPNVSFVKGYMEKMEDAGLESNKFDLIVSNCVINLSRDKRAVLKEAYRILKEGGELYFSDVYADRDLPPNIREHEELWCECVVGALYWKDLYKLAKEIGFSTPRLVTAGLFSIEDKEYKDFLGDAHFVSVTYSLFKLPAQPCATSTVVYNGGIQGHEEAFAFDYSITFKKGEECHVKPELASILTNSRYSKYFTIAEGESGPCKCAKLEKDPFEYCTERGNKKGCC</sequence>
<proteinExistence type="inferred from homology"/>
<dbReference type="Gene3D" id="3.40.5.100">
    <property type="match status" value="1"/>
</dbReference>